<evidence type="ECO:0008006" key="3">
    <source>
        <dbReference type="Google" id="ProtNLM"/>
    </source>
</evidence>
<dbReference type="Gene3D" id="3.30.70.100">
    <property type="match status" value="2"/>
</dbReference>
<proteinExistence type="predicted"/>
<reference evidence="1" key="1">
    <citation type="submission" date="2023-03" db="EMBL/GenBank/DDBJ databases">
        <title>Massive genome expansion in bonnet fungi (Mycena s.s.) driven by repeated elements and novel gene families across ecological guilds.</title>
        <authorList>
            <consortium name="Lawrence Berkeley National Laboratory"/>
            <person name="Harder C.B."/>
            <person name="Miyauchi S."/>
            <person name="Viragh M."/>
            <person name="Kuo A."/>
            <person name="Thoen E."/>
            <person name="Andreopoulos B."/>
            <person name="Lu D."/>
            <person name="Skrede I."/>
            <person name="Drula E."/>
            <person name="Henrissat B."/>
            <person name="Morin E."/>
            <person name="Kohler A."/>
            <person name="Barry K."/>
            <person name="LaButti K."/>
            <person name="Morin E."/>
            <person name="Salamov A."/>
            <person name="Lipzen A."/>
            <person name="Mereny Z."/>
            <person name="Hegedus B."/>
            <person name="Baldrian P."/>
            <person name="Stursova M."/>
            <person name="Weitz H."/>
            <person name="Taylor A."/>
            <person name="Grigoriev I.V."/>
            <person name="Nagy L.G."/>
            <person name="Martin F."/>
            <person name="Kauserud H."/>
        </authorList>
    </citation>
    <scope>NUCLEOTIDE SEQUENCE</scope>
    <source>
        <strain evidence="1">CBHHK188m</strain>
    </source>
</reference>
<dbReference type="Proteomes" id="UP001215280">
    <property type="component" value="Unassembled WGS sequence"/>
</dbReference>
<evidence type="ECO:0000313" key="2">
    <source>
        <dbReference type="Proteomes" id="UP001215280"/>
    </source>
</evidence>
<gene>
    <name evidence="1" type="ORF">DFH07DRAFT_918321</name>
</gene>
<evidence type="ECO:0000313" key="1">
    <source>
        <dbReference type="EMBL" id="KAJ7761592.1"/>
    </source>
</evidence>
<keyword evidence="2" id="KW-1185">Reference proteome</keyword>
<accession>A0AAD7JBY2</accession>
<comment type="caution">
    <text evidence="1">The sequence shown here is derived from an EMBL/GenBank/DDBJ whole genome shotgun (WGS) entry which is preliminary data.</text>
</comment>
<dbReference type="EMBL" id="JARJLG010000045">
    <property type="protein sequence ID" value="KAJ7761592.1"/>
    <property type="molecule type" value="Genomic_DNA"/>
</dbReference>
<dbReference type="InterPro" id="IPR011008">
    <property type="entry name" value="Dimeric_a/b-barrel"/>
</dbReference>
<dbReference type="AlphaFoldDB" id="A0AAD7JBY2"/>
<sequence length="202" mass="21924">MPTVQIGTFPVSEAFLSKPEIFKAPLDVIKTSDGHISSFYGSQVEDGKTGYFVSVWESYEHHQKLIGEPSYANLIEALKPAAAGKLDRNHFNVTGDADTALSSPAVEFVVFTLKADSSADKLVPLLEDLAKALNIATGAHPPCMWGQSIENKSKYLLIVGWDTVAAHWEAVKEGTDLHKIVVSITGQADLTIGHSHITKHKD</sequence>
<protein>
    <recommendedName>
        <fullName evidence="3">ABM domain-containing protein</fullName>
    </recommendedName>
</protein>
<name>A0AAD7JBY2_9AGAR</name>
<organism evidence="1 2">
    <name type="scientific">Mycena maculata</name>
    <dbReference type="NCBI Taxonomy" id="230809"/>
    <lineage>
        <taxon>Eukaryota</taxon>
        <taxon>Fungi</taxon>
        <taxon>Dikarya</taxon>
        <taxon>Basidiomycota</taxon>
        <taxon>Agaricomycotina</taxon>
        <taxon>Agaricomycetes</taxon>
        <taxon>Agaricomycetidae</taxon>
        <taxon>Agaricales</taxon>
        <taxon>Marasmiineae</taxon>
        <taxon>Mycenaceae</taxon>
        <taxon>Mycena</taxon>
    </lineage>
</organism>
<dbReference type="SUPFAM" id="SSF54909">
    <property type="entry name" value="Dimeric alpha+beta barrel"/>
    <property type="match status" value="1"/>
</dbReference>